<evidence type="ECO:0000313" key="4">
    <source>
        <dbReference type="EMBL" id="OBZ90642.1"/>
    </source>
</evidence>
<dbReference type="STRING" id="101091.A0A1C7NNB7"/>
<dbReference type="OrthoDB" id="418595at2759"/>
<feature type="compositionally biased region" description="Basic and acidic residues" evidence="2">
    <location>
        <begin position="386"/>
        <end position="395"/>
    </location>
</feature>
<feature type="compositionally biased region" description="Polar residues" evidence="2">
    <location>
        <begin position="448"/>
        <end position="458"/>
    </location>
</feature>
<dbReference type="AlphaFoldDB" id="A0A1C7NNB7"/>
<keyword evidence="5" id="KW-1185">Reference proteome</keyword>
<feature type="region of interest" description="Disordered" evidence="2">
    <location>
        <begin position="69"/>
        <end position="120"/>
    </location>
</feature>
<feature type="compositionally biased region" description="Polar residues" evidence="2">
    <location>
        <begin position="70"/>
        <end position="88"/>
    </location>
</feature>
<feature type="region of interest" description="Disordered" evidence="2">
    <location>
        <begin position="19"/>
        <end position="38"/>
    </location>
</feature>
<organism evidence="4 5">
    <name type="scientific">Choanephora cucurbitarum</name>
    <dbReference type="NCBI Taxonomy" id="101091"/>
    <lineage>
        <taxon>Eukaryota</taxon>
        <taxon>Fungi</taxon>
        <taxon>Fungi incertae sedis</taxon>
        <taxon>Mucoromycota</taxon>
        <taxon>Mucoromycotina</taxon>
        <taxon>Mucoromycetes</taxon>
        <taxon>Mucorales</taxon>
        <taxon>Mucorineae</taxon>
        <taxon>Choanephoraceae</taxon>
        <taxon>Choanephoroideae</taxon>
        <taxon>Choanephora</taxon>
    </lineage>
</organism>
<feature type="domain" description="C2H2-type" evidence="3">
    <location>
        <begin position="313"/>
        <end position="343"/>
    </location>
</feature>
<keyword evidence="1" id="KW-0863">Zinc-finger</keyword>
<feature type="region of interest" description="Disordered" evidence="2">
    <location>
        <begin position="336"/>
        <end position="401"/>
    </location>
</feature>
<feature type="compositionally biased region" description="Basic and acidic residues" evidence="2">
    <location>
        <begin position="336"/>
        <end position="347"/>
    </location>
</feature>
<keyword evidence="1" id="KW-0479">Metal-binding</keyword>
<gene>
    <name evidence="4" type="ORF">A0J61_01312</name>
</gene>
<feature type="compositionally biased region" description="Basic residues" evidence="2">
    <location>
        <begin position="272"/>
        <end position="296"/>
    </location>
</feature>
<dbReference type="EMBL" id="LUGH01000040">
    <property type="protein sequence ID" value="OBZ90642.1"/>
    <property type="molecule type" value="Genomic_DNA"/>
</dbReference>
<evidence type="ECO:0000313" key="5">
    <source>
        <dbReference type="Proteomes" id="UP000093000"/>
    </source>
</evidence>
<evidence type="ECO:0000256" key="1">
    <source>
        <dbReference type="PROSITE-ProRule" id="PRU00042"/>
    </source>
</evidence>
<dbReference type="GO" id="GO:0008270">
    <property type="term" value="F:zinc ion binding"/>
    <property type="evidence" value="ECO:0007669"/>
    <property type="project" value="UniProtKB-KW"/>
</dbReference>
<dbReference type="InterPro" id="IPR013087">
    <property type="entry name" value="Znf_C2H2_type"/>
</dbReference>
<proteinExistence type="predicted"/>
<reference evidence="4 5" key="1">
    <citation type="submission" date="2016-03" db="EMBL/GenBank/DDBJ databases">
        <title>Choanephora cucurbitarum.</title>
        <authorList>
            <person name="Min B."/>
            <person name="Park H."/>
            <person name="Park J.-H."/>
            <person name="Shin H.-D."/>
            <person name="Choi I.-G."/>
        </authorList>
    </citation>
    <scope>NUCLEOTIDE SEQUENCE [LARGE SCALE GENOMIC DNA]</scope>
    <source>
        <strain evidence="4 5">KUS-F28377</strain>
    </source>
</reference>
<evidence type="ECO:0000259" key="3">
    <source>
        <dbReference type="PROSITE" id="PS50157"/>
    </source>
</evidence>
<accession>A0A1C7NNB7</accession>
<dbReference type="PROSITE" id="PS50157">
    <property type="entry name" value="ZINC_FINGER_C2H2_2"/>
    <property type="match status" value="1"/>
</dbReference>
<sequence length="622" mass="69806">MDLGTDSISLPCEKNRNLLSSTDNLQSSPHPIEPDMMSIESPASKRYSLSQDIKNSFYAIRHIKEEESNNENNMPVVSGKKTTSTASQRGRKRAVNYDTCNKTSQTQTSQRKKQRQHNKTKTVLYQTCTSIWPEQHTSHNLSHDYIKSLSELVKIRLSQAKFKLLAQLDKDHALYSCLAETLIAPSSSLYHCNDETRMRLIGKQNKSTISVVGSSKNLFTRNKARRRLSTTYTEAIFEYSPSSTTAIDDYGFITSPSRQIDTNHDYHTSTKSTKKKRTPKASNAKPRRVTTPKRKSAAADVVPITLSDGSSVYVCEPCNKKYKNRNGLAYHLERCKNKSSEKEENKESSSQTSLSQPTTNTSKKEDDADGDDEQEDEDEEEEDDAHSESEQHQMGKDLLQSLLEAQANDRLLAGQTVTIANASTSFSQFNDELFHSPSVFQQEEADNTDSQTAAQETTPSKREDEDDGLCSVHTAEEPASSSNLHIWDDFNISSGFENTTHDQWKLPDEEDPFSTNYETDLPSSSWQVNDINLFSQPPSLLFSDTTLNSNMDDTKPLLEELTPMSTSEMMASCADNASMTPLANVETPSQTAHTPLSQSTPDGALWFQFANFDDDYQQQQKV</sequence>
<comment type="caution">
    <text evidence="4">The sequence shown here is derived from an EMBL/GenBank/DDBJ whole genome shotgun (WGS) entry which is preliminary data.</text>
</comment>
<feature type="region of interest" description="Disordered" evidence="2">
    <location>
        <begin position="442"/>
        <end position="480"/>
    </location>
</feature>
<dbReference type="Proteomes" id="UP000093000">
    <property type="component" value="Unassembled WGS sequence"/>
</dbReference>
<feature type="compositionally biased region" description="Acidic residues" evidence="2">
    <location>
        <begin position="367"/>
        <end position="385"/>
    </location>
</feature>
<dbReference type="InParanoid" id="A0A1C7NNB7"/>
<feature type="compositionally biased region" description="Basic residues" evidence="2">
    <location>
        <begin position="110"/>
        <end position="120"/>
    </location>
</feature>
<protein>
    <recommendedName>
        <fullName evidence="3">C2H2-type domain-containing protein</fullName>
    </recommendedName>
</protein>
<keyword evidence="1" id="KW-0862">Zinc</keyword>
<feature type="compositionally biased region" description="Low complexity" evidence="2">
    <location>
        <begin position="348"/>
        <end position="361"/>
    </location>
</feature>
<evidence type="ECO:0000256" key="2">
    <source>
        <dbReference type="SAM" id="MobiDB-lite"/>
    </source>
</evidence>
<name>A0A1C7NNB7_9FUNG</name>
<feature type="region of interest" description="Disordered" evidence="2">
    <location>
        <begin position="258"/>
        <end position="298"/>
    </location>
</feature>
<feature type="compositionally biased region" description="Polar residues" evidence="2">
    <location>
        <begin position="19"/>
        <end position="29"/>
    </location>
</feature>